<dbReference type="InterPro" id="IPR051057">
    <property type="entry name" value="PI-PLC_domain"/>
</dbReference>
<feature type="signal peptide" evidence="1">
    <location>
        <begin position="1"/>
        <end position="22"/>
    </location>
</feature>
<organism evidence="3 4">
    <name type="scientific">Astyanax mexicanus</name>
    <name type="common">Blind cave fish</name>
    <name type="synonym">Astyanax fasciatus mexicanus</name>
    <dbReference type="NCBI Taxonomy" id="7994"/>
    <lineage>
        <taxon>Eukaryota</taxon>
        <taxon>Metazoa</taxon>
        <taxon>Chordata</taxon>
        <taxon>Craniata</taxon>
        <taxon>Vertebrata</taxon>
        <taxon>Euteleostomi</taxon>
        <taxon>Actinopterygii</taxon>
        <taxon>Neopterygii</taxon>
        <taxon>Teleostei</taxon>
        <taxon>Ostariophysi</taxon>
        <taxon>Characiformes</taxon>
        <taxon>Characoidei</taxon>
        <taxon>Acestrorhamphidae</taxon>
        <taxon>Acestrorhamphinae</taxon>
        <taxon>Astyanax</taxon>
    </lineage>
</organism>
<evidence type="ECO:0000313" key="4">
    <source>
        <dbReference type="Proteomes" id="UP000694621"/>
    </source>
</evidence>
<evidence type="ECO:0000259" key="2">
    <source>
        <dbReference type="SMART" id="SM00148"/>
    </source>
</evidence>
<dbReference type="Ensembl" id="ENSAMXT00005047296.1">
    <property type="protein sequence ID" value="ENSAMXP00005043505.1"/>
    <property type="gene ID" value="ENSAMXG00005020257.1"/>
</dbReference>
<reference evidence="3" key="1">
    <citation type="submission" date="2025-08" db="UniProtKB">
        <authorList>
            <consortium name="Ensembl"/>
        </authorList>
    </citation>
    <scope>IDENTIFICATION</scope>
</reference>
<name>A0A8B9KW40_ASTMX</name>
<dbReference type="GO" id="GO:0008081">
    <property type="term" value="F:phosphoric diester hydrolase activity"/>
    <property type="evidence" value="ECO:0007669"/>
    <property type="project" value="InterPro"/>
</dbReference>
<protein>
    <submittedName>
        <fullName evidence="3">Si:dkey-152b24.6</fullName>
    </submittedName>
</protein>
<dbReference type="SUPFAM" id="SSF51695">
    <property type="entry name" value="PLC-like phosphodiesterases"/>
    <property type="match status" value="1"/>
</dbReference>
<evidence type="ECO:0000256" key="1">
    <source>
        <dbReference type="SAM" id="SignalP"/>
    </source>
</evidence>
<gene>
    <name evidence="3" type="primary">LOC103041431</name>
</gene>
<feature type="domain" description="Phosphatidylinositol-specific phospholipase C X" evidence="2">
    <location>
        <begin position="49"/>
        <end position="185"/>
    </location>
</feature>
<dbReference type="CDD" id="cd08586">
    <property type="entry name" value="PI-PLCc_BcPLC_like"/>
    <property type="match status" value="1"/>
</dbReference>
<feature type="chain" id="PRO_5034305125" evidence="1">
    <location>
        <begin position="23"/>
        <end position="301"/>
    </location>
</feature>
<dbReference type="PROSITE" id="PS50007">
    <property type="entry name" value="PIPLC_X_DOMAIN"/>
    <property type="match status" value="1"/>
</dbReference>
<dbReference type="Pfam" id="PF00388">
    <property type="entry name" value="PI-PLC-X"/>
    <property type="match status" value="1"/>
</dbReference>
<dbReference type="PANTHER" id="PTHR13593:SF147">
    <property type="entry name" value="1-PHOSPHATIDYLINOSITOL PHOSPHODIESTERASE-LIKE-RELATED"/>
    <property type="match status" value="1"/>
</dbReference>
<dbReference type="Gene3D" id="3.20.20.190">
    <property type="entry name" value="Phosphatidylinositol (PI) phosphodiesterase"/>
    <property type="match status" value="1"/>
</dbReference>
<evidence type="ECO:0000313" key="3">
    <source>
        <dbReference type="Ensembl" id="ENSAMXP00005043505.1"/>
    </source>
</evidence>
<dbReference type="OrthoDB" id="1046782at2759"/>
<keyword evidence="1" id="KW-0732">Signal</keyword>
<accession>A0A8B9KW40</accession>
<dbReference type="SMART" id="SM00148">
    <property type="entry name" value="PLCXc"/>
    <property type="match status" value="1"/>
</dbReference>
<dbReference type="Proteomes" id="UP000694621">
    <property type="component" value="Unplaced"/>
</dbReference>
<proteinExistence type="predicted"/>
<dbReference type="InterPro" id="IPR017946">
    <property type="entry name" value="PLC-like_Pdiesterase_TIM-brl"/>
</dbReference>
<dbReference type="AlphaFoldDB" id="A0A8B9KW40"/>
<sequence>MKNFSQVLGVSLLIVLLGKSLGQSQNQAFNDAEKLQLPQSYQINWMSNLNDNLYLSQLTLPGTHDTMARYGGPAVDCQVWTLEDQLKAGIRYLDLRAFAFGDSLHLMHGIVYEFSTFKEALATIKKFLSQYPTETVLVRVKPELFNKENVQGLVEQAIYNDQNVWVSSTVPTLGQVRGKVVFVQKDSFKLGLPLVETDTKGDYEVTHIKQKEQEVSSHLNQALTKCGGSSIILTYSSGTGIGTFEGMFLTPKRVAEKIDPWLYSYLEVYLNNVPDICFGIIAMDFPGLELIQAVINFNLQL</sequence>
<dbReference type="PANTHER" id="PTHR13593">
    <property type="match status" value="1"/>
</dbReference>
<dbReference type="GO" id="GO:0006629">
    <property type="term" value="P:lipid metabolic process"/>
    <property type="evidence" value="ECO:0007669"/>
    <property type="project" value="InterPro"/>
</dbReference>
<dbReference type="InterPro" id="IPR000909">
    <property type="entry name" value="PLipase_C_PInositol-sp_X_dom"/>
</dbReference>